<feature type="disulfide bond" evidence="13">
    <location>
        <begin position="1257"/>
        <end position="1267"/>
    </location>
</feature>
<feature type="domain" description="SRCR" evidence="14">
    <location>
        <begin position="649"/>
        <end position="749"/>
    </location>
</feature>
<dbReference type="GO" id="GO:0016020">
    <property type="term" value="C:membrane"/>
    <property type="evidence" value="ECO:0007669"/>
    <property type="project" value="UniProtKB-SubCell"/>
</dbReference>
<feature type="disulfide bond" evidence="13">
    <location>
        <begin position="182"/>
        <end position="192"/>
    </location>
</feature>
<dbReference type="OrthoDB" id="536948at2759"/>
<evidence type="ECO:0000256" key="9">
    <source>
        <dbReference type="ARBA" id="ARBA00023180"/>
    </source>
</evidence>
<dbReference type="InterPro" id="IPR036772">
    <property type="entry name" value="SRCR-like_dom_sf"/>
</dbReference>
<gene>
    <name evidence="15" type="primary">Dmbt1_2</name>
    <name evidence="15" type="ORF">CHIMIN_R02941</name>
</gene>
<dbReference type="InterPro" id="IPR001190">
    <property type="entry name" value="SRCR"/>
</dbReference>
<dbReference type="FunFam" id="3.10.250.10:FF:000002">
    <property type="entry name" value="Scavenger receptor cysteine-rich type 1 protein M130"/>
    <property type="match status" value="2"/>
</dbReference>
<dbReference type="PROSITE" id="PS00420">
    <property type="entry name" value="SRCR_1"/>
    <property type="match status" value="17"/>
</dbReference>
<feature type="disulfide bond" evidence="13">
    <location>
        <begin position="1000"/>
        <end position="1064"/>
    </location>
</feature>
<feature type="disulfide bond" evidence="13">
    <location>
        <begin position="906"/>
        <end position="967"/>
    </location>
</feature>
<proteinExistence type="predicted"/>
<feature type="disulfide bond" evidence="13">
    <location>
        <begin position="795"/>
        <end position="856"/>
    </location>
</feature>
<feature type="domain" description="SRCR" evidence="14">
    <location>
        <begin position="1519"/>
        <end position="1619"/>
    </location>
</feature>
<dbReference type="FunFam" id="3.10.250.10:FF:000007">
    <property type="entry name" value="Soluble scavenger receptor cysteine-rich domain-containing protein SSC5D"/>
    <property type="match status" value="7"/>
</dbReference>
<comment type="caution">
    <text evidence="15">The sequence shown here is derived from an EMBL/GenBank/DDBJ whole genome shotgun (WGS) entry which is preliminary data.</text>
</comment>
<feature type="domain" description="SRCR" evidence="14">
    <location>
        <begin position="4"/>
        <end position="104"/>
    </location>
</feature>
<comment type="subcellular location">
    <subcellularLocation>
        <location evidence="1">Membrane</location>
        <topology evidence="1">Single-pass membrane protein</topology>
    </subcellularLocation>
</comment>
<evidence type="ECO:0000256" key="7">
    <source>
        <dbReference type="ARBA" id="ARBA00023157"/>
    </source>
</evidence>
<feature type="disulfide bond" evidence="13">
    <location>
        <begin position="259"/>
        <end position="320"/>
    </location>
</feature>
<feature type="disulfide bond" evidence="13">
    <location>
        <begin position="1105"/>
        <end position="1169"/>
    </location>
</feature>
<name>A0A7K7F9F3_CHIMN</name>
<comment type="caution">
    <text evidence="13">Lacks conserved residue(s) required for the propagation of feature annotation.</text>
</comment>
<keyword evidence="4" id="KW-0677">Repeat</keyword>
<feature type="disulfide bond" evidence="13">
    <location>
        <begin position="2023"/>
        <end position="2033"/>
    </location>
</feature>
<feature type="disulfide bond" evidence="13">
    <location>
        <begin position="364"/>
        <end position="425"/>
    </location>
</feature>
<feature type="disulfide bond" evidence="13">
    <location>
        <begin position="395"/>
        <end position="405"/>
    </location>
</feature>
<dbReference type="FunFam" id="3.10.250.10:FF:000001">
    <property type="entry name" value="Lysyl oxidase 4 isoform X1"/>
    <property type="match status" value="2"/>
</dbReference>
<keyword evidence="7 13" id="KW-1015">Disulfide bond</keyword>
<feature type="domain" description="SRCR" evidence="14">
    <location>
        <begin position="1844"/>
        <end position="1944"/>
    </location>
</feature>
<feature type="domain" description="SRCR" evidence="14">
    <location>
        <begin position="326"/>
        <end position="426"/>
    </location>
</feature>
<dbReference type="GO" id="GO:0005737">
    <property type="term" value="C:cytoplasm"/>
    <property type="evidence" value="ECO:0007669"/>
    <property type="project" value="UniProtKB-ARBA"/>
</dbReference>
<dbReference type="PROSITE" id="PS50287">
    <property type="entry name" value="SRCR_2"/>
    <property type="match status" value="20"/>
</dbReference>
<dbReference type="PANTHER" id="PTHR19331">
    <property type="entry name" value="SCAVENGER RECEPTOR DOMAIN-CONTAINING"/>
    <property type="match status" value="1"/>
</dbReference>
<dbReference type="FunFam" id="3.10.250.10:FF:000006">
    <property type="entry name" value="neurotrypsin isoform X2"/>
    <property type="match status" value="8"/>
</dbReference>
<feature type="disulfide bond" evidence="13">
    <location>
        <begin position="1992"/>
        <end position="2053"/>
    </location>
</feature>
<keyword evidence="3" id="KW-0732">Signal</keyword>
<dbReference type="Gene3D" id="3.10.250.10">
    <property type="entry name" value="SRCR-like domain"/>
    <property type="match status" value="20"/>
</dbReference>
<feature type="disulfide bond" evidence="13">
    <location>
        <begin position="2128"/>
        <end position="2138"/>
    </location>
</feature>
<feature type="domain" description="SRCR" evidence="14">
    <location>
        <begin position="1734"/>
        <end position="1834"/>
    </location>
</feature>
<feature type="disulfide bond" evidence="13">
    <location>
        <begin position="937"/>
        <end position="947"/>
    </location>
</feature>
<feature type="disulfide bond" evidence="13">
    <location>
        <begin position="1544"/>
        <end position="1608"/>
    </location>
</feature>
<feature type="disulfide bond" evidence="13">
    <location>
        <begin position="1557"/>
        <end position="1618"/>
    </location>
</feature>
<evidence type="ECO:0000256" key="10">
    <source>
        <dbReference type="ARBA" id="ARBA00058074"/>
    </source>
</evidence>
<feature type="disulfide bond" evidence="13">
    <location>
        <begin position="674"/>
        <end position="738"/>
    </location>
</feature>
<dbReference type="Proteomes" id="UP000557271">
    <property type="component" value="Unassembled WGS sequence"/>
</dbReference>
<feature type="disulfide bond" evidence="13">
    <location>
        <begin position="782"/>
        <end position="846"/>
    </location>
</feature>
<feature type="disulfide bond" evidence="13">
    <location>
        <begin position="42"/>
        <end position="103"/>
    </location>
</feature>
<feature type="domain" description="SRCR" evidence="14">
    <location>
        <begin position="1954"/>
        <end position="2054"/>
    </location>
</feature>
<feature type="domain" description="SRCR" evidence="14">
    <location>
        <begin position="1300"/>
        <end position="1400"/>
    </location>
</feature>
<feature type="disulfide bond" evidence="13">
    <location>
        <begin position="1226"/>
        <end position="1287"/>
    </location>
</feature>
<feature type="disulfide bond" evidence="13">
    <location>
        <begin position="718"/>
        <end position="728"/>
    </location>
</feature>
<feature type="disulfide bond" evidence="13">
    <location>
        <begin position="151"/>
        <end position="212"/>
    </location>
</feature>
<feature type="disulfide bond" evidence="13">
    <location>
        <begin position="1667"/>
        <end position="1728"/>
    </location>
</feature>
<feature type="disulfide bond" evidence="13">
    <location>
        <begin position="500"/>
        <end position="510"/>
    </location>
</feature>
<feature type="disulfide bond" evidence="13">
    <location>
        <begin position="1869"/>
        <end position="1933"/>
    </location>
</feature>
<feature type="disulfide bond" evidence="13">
    <location>
        <begin position="1759"/>
        <end position="1823"/>
    </location>
</feature>
<feature type="disulfide bond" evidence="13">
    <location>
        <begin position="1913"/>
        <end position="1923"/>
    </location>
</feature>
<dbReference type="PANTHER" id="PTHR19331:SF487">
    <property type="entry name" value="SOLUBLE SCAVENGER RECEPTOR CYSTEINE-RICH DOMAIN-CONTAINING PROTEIN SSC5D"/>
    <property type="match status" value="1"/>
</dbReference>
<feature type="disulfide bond" evidence="13">
    <location>
        <begin position="1882"/>
        <end position="1943"/>
    </location>
</feature>
<reference evidence="15 16" key="1">
    <citation type="submission" date="2019-09" db="EMBL/GenBank/DDBJ databases">
        <title>Bird 10,000 Genomes (B10K) Project - Family phase.</title>
        <authorList>
            <person name="Zhang G."/>
        </authorList>
    </citation>
    <scope>NUCLEOTIDE SEQUENCE [LARGE SCALE GENOMIC DNA]</scope>
    <source>
        <strain evidence="15">B10K-UC-030-51</strain>
    </source>
</reference>
<evidence type="ECO:0000256" key="8">
    <source>
        <dbReference type="ARBA" id="ARBA00023170"/>
    </source>
</evidence>
<feature type="disulfide bond" evidence="13">
    <location>
        <begin position="29"/>
        <end position="93"/>
    </location>
</feature>
<evidence type="ECO:0000313" key="16">
    <source>
        <dbReference type="Proteomes" id="UP000557271"/>
    </source>
</evidence>
<feature type="domain" description="SRCR" evidence="14">
    <location>
        <begin position="975"/>
        <end position="1075"/>
    </location>
</feature>
<organism evidence="15 16">
    <name type="scientific">Chionis minor</name>
    <name type="common">Black-faced sheathbill</name>
    <dbReference type="NCBI Taxonomy" id="227182"/>
    <lineage>
        <taxon>Eukaryota</taxon>
        <taxon>Metazoa</taxon>
        <taxon>Chordata</taxon>
        <taxon>Craniata</taxon>
        <taxon>Vertebrata</taxon>
        <taxon>Euteleostomi</taxon>
        <taxon>Archelosauria</taxon>
        <taxon>Archosauria</taxon>
        <taxon>Dinosauria</taxon>
        <taxon>Saurischia</taxon>
        <taxon>Theropoda</taxon>
        <taxon>Coelurosauria</taxon>
        <taxon>Aves</taxon>
        <taxon>Neognathae</taxon>
        <taxon>Neoaves</taxon>
        <taxon>Charadriiformes</taxon>
        <taxon>Chionididae</taxon>
        <taxon>Chionis</taxon>
    </lineage>
</organism>
<evidence type="ECO:0000256" key="1">
    <source>
        <dbReference type="ARBA" id="ARBA00004167"/>
    </source>
</evidence>
<comment type="subunit">
    <text evidence="11">Interacts with LGALS1 and laminin.</text>
</comment>
<feature type="disulfide bond" evidence="13">
    <location>
        <begin position="1325"/>
        <end position="1389"/>
    </location>
</feature>
<feature type="disulfide bond" evidence="13">
    <location>
        <begin position="826"/>
        <end position="836"/>
    </location>
</feature>
<feature type="non-terminal residue" evidence="15">
    <location>
        <position position="1"/>
    </location>
</feature>
<evidence type="ECO:0000256" key="5">
    <source>
        <dbReference type="ARBA" id="ARBA00022989"/>
    </source>
</evidence>
<evidence type="ECO:0000256" key="13">
    <source>
        <dbReference type="PROSITE-ProRule" id="PRU00196"/>
    </source>
</evidence>
<feature type="disulfide bond" evidence="13">
    <location>
        <begin position="73"/>
        <end position="83"/>
    </location>
</feature>
<feature type="disulfide bond" evidence="13">
    <location>
        <begin position="1588"/>
        <end position="1598"/>
    </location>
</feature>
<feature type="disulfide bond" evidence="13">
    <location>
        <begin position="1979"/>
        <end position="2043"/>
    </location>
</feature>
<feature type="disulfide bond" evidence="13">
    <location>
        <begin position="1451"/>
        <end position="1512"/>
    </location>
</feature>
<dbReference type="FunFam" id="3.10.250.10:FF:000004">
    <property type="entry name" value="Scavenger receptor cysteine-rich type 1 protein M130"/>
    <property type="match status" value="1"/>
</dbReference>
<dbReference type="EMBL" id="VZSF01003804">
    <property type="protein sequence ID" value="NWY53909.1"/>
    <property type="molecule type" value="Genomic_DNA"/>
</dbReference>
<feature type="disulfide bond" evidence="13">
    <location>
        <begin position="1482"/>
        <end position="1492"/>
    </location>
</feature>
<evidence type="ECO:0000256" key="2">
    <source>
        <dbReference type="ARBA" id="ARBA00022692"/>
    </source>
</evidence>
<feature type="domain" description="SRCR" evidence="14">
    <location>
        <begin position="113"/>
        <end position="213"/>
    </location>
</feature>
<feature type="disulfide bond" evidence="13">
    <location>
        <begin position="1654"/>
        <end position="1718"/>
    </location>
</feature>
<feature type="disulfide bond" evidence="13">
    <location>
        <begin position="1698"/>
        <end position="1708"/>
    </location>
</feature>
<sequence length="2159" mass="230425">AIHTRLVNGSSFCSGRVEVLHDGEWGTVCDDSWSLMDAKVVCREVGCGQALSAVFEAAFGQGSGPIWLDEVTCAGTEAALSLCRARSWGSHNCNHGEDADVFCASLFSEPTQVRLVNGSSRCLGRVEVHHNHQWGTVCDDSWDLRDAEVVCRQLGCGLAVSASGRAQFGQGHGPIWLDEVNCTGTEGAITECSFKRWGAHNCIHGEDAGVVCSGKPDPTELRLVNGPNRCAGRLEVLHDQQWGSVCDNGWDMEDAKVVCRQLGCGVPISAPGWARFGRGYDPIWLETVSCRGTEAAITECRAQVWGVHSCHHGEDASVVCSDPMALRLVNGPHRCAGRVEVFHQQQWGTVCDDGWDLRDAEVVCWQLGCGAAVAAPGLAHFGRGRDPIWLDEVNCTGIESALSECAFKPKGVHKCHHGEDAGVVCSDTTEVRLVNGSNPCSGRVEVLHNQRWGSVCDDDWDLDDAQVVCQQLGCGTAIAAPPRAQFGMGYEPIWLDDVNCTGAEVALSECRARPWGESNCDHREDASVVCLGPAQLRLVNGSSRCSGRVEVLHNQQWGTVCDNGWDLSDAEVVCRQLGCGAAVSAPVSAQFGPGSNHIWLADIECMGAEATLSECRSRMGETINCHHGEDAGVVCSGCLPCSISDPTVLRLVNGSNLCAGRVEVLHRDQWGTVCDDGWDEEDAMVVCRQLGCGTVVSALGAAWFGQGRNAIWLDDVNCTGREDTLLECLARPWGTHNCDHGEDAGVVCSGNMATIELRLVNGPNRCSGRVEVMHDHQWGTVCDDEWSFPDASVVCRQLGCGTAVSAYSSAHFGRGSGPIWLDNVQCRGTEAALSECLARPWGVSNCDHGEDASVACTAGTDINTPARVRLENGPGRCAGRVEVLYNHQWGTVCDSGWSLAEASVVCRQLGCGMAVSAPGSAHFGQGSGRIWLDNVNCTGTEATLSQCQSRPWGSNSCGHQEDAGVVCSGEPHFLLRLVNGSNSCLGRVEVFHDHKWGTVCDDTWDLHDAAVVCRQLGCGIALSALGSAHFGQGSDPIWLDDIHCRGTESTFTECELSNWGEHNCGHSEDAGVVITTLGTLQLLNGPNRCAGRVEVLHNHMWGTVCDDGWDLVDAAVVCRQLGCGVALSATSGALFGRGHDPIWLDEVNCTGTEDTLFDCQASKWGDNNCFHGEDAGVVCSGMSMAAELRLVNGSTRCEGRVEVTHNGTWAALCDKNWGLAEARVVCRQLGCGRALSAPGRSHFGQGPEQIWPNSVSCVGTETTLSACKAKHQRSGTCHYRRQAGVVCAGNPLGSNMAQEVRLVNYGSRCAGRVEVFHNKQWGTVCDDNWDLLDAEVVCQQLDCGRALSAPGGGQFGRGVGIIWMDETNCTGMESTLSACWARPWGINNCYHGEDAGVVCSGDQYSIIPEPAHLRLANGSHRCAGRVEVFHQEEWGAVCDHGWDKQDAEVVCQQLGCGTALPASEGTDFGTGPLRVWLDNVNCQGTELTLMKCQASPWGESSCSHGKHASVVCSGGFAPVRLVDGPGRCTGRVEVFHNEKWGTVCDDSWDFADAKVVCRQLDCGMVISAPRRAHFGQGQGPIWLDDVRCTGSEAALSECRSKGWGIHGCEHGEDAGVVCSESGISDLGNLRLVNGSDSCSGRVEVFHDEHWGGICTDGWDLAEAHVVCRQLGCGVAHSATGSTQFGTGDGRIWVDAVECTGTELALFECKVKFWGTKDCKSKGHAGVSCSVDADLRLVNGPHRCAGRVEVLHIGQWGTVCDDGWDLSDAAVVCRQLGCGGAMAAPGRAHFGQGTGHIWLDDVACAGSEDTLTQCRARPLGQSNCNHGEDASVVCSETPTTNTSTVRLVDGPHRCAGRVEVFHNQQWGTVCDDGWDLNDAAVVCRQLGCGEVIAAPAGASFGRGLDPIWLDRVTCIGGENALEECRARPWGINGCSHEEDAGVVCSDLASAETAEVRLADGPNRCAGRVEVLHTGQWGTVCDDGWDLSDAAVVCKQLGCGRAVAAHNRAHFGQGMGPIWLDDVICTGAEDSLSQCQARPWGQTNCNHGEDAAVVCSEQVQIRLADGPNRCAGRVEVLHQWRWGTICDDSWDLKDAKVVCRQLGCGTAVSAPGQAHFGQGLDPIWLDDVECTGTETTFTQCSLSGWGVHNCNHEEDAGVVCS</sequence>
<keyword evidence="16" id="KW-1185">Reference proteome</keyword>
<feature type="disulfide bond" evidence="13">
    <location>
        <begin position="2097"/>
        <end position="2158"/>
    </location>
</feature>
<feature type="disulfide bond" evidence="13">
    <location>
        <begin position="469"/>
        <end position="530"/>
    </location>
</feature>
<dbReference type="PRINTS" id="PR00258">
    <property type="entry name" value="SPERACTRCPTR"/>
</dbReference>
<feature type="disulfide bond" evidence="13">
    <location>
        <begin position="1772"/>
        <end position="1833"/>
    </location>
</feature>
<feature type="disulfide bond" evidence="13">
    <location>
        <begin position="351"/>
        <end position="415"/>
    </location>
</feature>
<feature type="disulfide bond" evidence="13">
    <location>
        <begin position="1369"/>
        <end position="1379"/>
    </location>
</feature>
<keyword evidence="5" id="KW-1133">Transmembrane helix</keyword>
<feature type="domain" description="SRCR" evidence="14">
    <location>
        <begin position="757"/>
        <end position="857"/>
    </location>
</feature>
<evidence type="ECO:0000313" key="15">
    <source>
        <dbReference type="EMBL" id="NWY53909.1"/>
    </source>
</evidence>
<feature type="domain" description="SRCR" evidence="14">
    <location>
        <begin position="1188"/>
        <end position="1288"/>
    </location>
</feature>
<evidence type="ECO:0000256" key="4">
    <source>
        <dbReference type="ARBA" id="ARBA00022737"/>
    </source>
</evidence>
<dbReference type="Pfam" id="PF00530">
    <property type="entry name" value="SRCR"/>
    <property type="match status" value="20"/>
</dbReference>
<feature type="disulfide bond" evidence="13">
    <location>
        <begin position="1213"/>
        <end position="1277"/>
    </location>
</feature>
<feature type="disulfide bond" evidence="13">
    <location>
        <begin position="246"/>
        <end position="310"/>
    </location>
</feature>
<feature type="domain" description="SRCR" evidence="14">
    <location>
        <begin position="431"/>
        <end position="531"/>
    </location>
</feature>
<evidence type="ECO:0000256" key="3">
    <source>
        <dbReference type="ARBA" id="ARBA00022729"/>
    </source>
</evidence>
<feature type="disulfide bond" evidence="13">
    <location>
        <begin position="893"/>
        <end position="957"/>
    </location>
</feature>
<keyword evidence="9" id="KW-0325">Glycoprotein</keyword>
<feature type="domain" description="SRCR" evidence="14">
    <location>
        <begin position="1413"/>
        <end position="1513"/>
    </location>
</feature>
<keyword evidence="8" id="KW-0675">Receptor</keyword>
<feature type="domain" description="SRCR" evidence="14">
    <location>
        <begin position="868"/>
        <end position="968"/>
    </location>
</feature>
<feature type="domain" description="SRCR" evidence="14">
    <location>
        <begin position="536"/>
        <end position="636"/>
    </location>
</feature>
<feature type="disulfide bond" evidence="13">
    <location>
        <begin position="138"/>
        <end position="202"/>
    </location>
</feature>
<feature type="disulfide bond" evidence="13">
    <location>
        <begin position="561"/>
        <end position="625"/>
    </location>
</feature>
<feature type="disulfide bond" evidence="13">
    <location>
        <begin position="290"/>
        <end position="300"/>
    </location>
</feature>
<feature type="disulfide bond" evidence="13">
    <location>
        <begin position="1118"/>
        <end position="1179"/>
    </location>
</feature>
<dbReference type="SMART" id="SM00202">
    <property type="entry name" value="SR"/>
    <property type="match status" value="20"/>
</dbReference>
<keyword evidence="2" id="KW-0812">Transmembrane</keyword>
<feature type="disulfide bond" evidence="13">
    <location>
        <begin position="687"/>
        <end position="748"/>
    </location>
</feature>
<feature type="disulfide bond" evidence="13">
    <location>
        <begin position="1803"/>
        <end position="1813"/>
    </location>
</feature>
<feature type="disulfide bond" evidence="13">
    <location>
        <begin position="456"/>
        <end position="520"/>
    </location>
</feature>
<feature type="disulfide bond" evidence="13">
    <location>
        <begin position="1149"/>
        <end position="1159"/>
    </location>
</feature>
<protein>
    <recommendedName>
        <fullName evidence="12">Soluble scavenger receptor cysteine-rich domain-containing protein SSC5D</fullName>
    </recommendedName>
</protein>
<feature type="disulfide bond" evidence="13">
    <location>
        <begin position="1438"/>
        <end position="1502"/>
    </location>
</feature>
<feature type="disulfide bond" evidence="13">
    <location>
        <begin position="2084"/>
        <end position="2148"/>
    </location>
</feature>
<dbReference type="SUPFAM" id="SSF56487">
    <property type="entry name" value="SRCR-like"/>
    <property type="match status" value="20"/>
</dbReference>
<feature type="domain" description="SRCR" evidence="14">
    <location>
        <begin position="1080"/>
        <end position="1180"/>
    </location>
</feature>
<accession>A0A7K7F9F3</accession>
<feature type="domain" description="SRCR" evidence="14">
    <location>
        <begin position="221"/>
        <end position="321"/>
    </location>
</feature>
<feature type="disulfide bond" evidence="13">
    <location>
        <begin position="1338"/>
        <end position="1399"/>
    </location>
</feature>
<feature type="disulfide bond" evidence="13">
    <location>
        <begin position="574"/>
        <end position="635"/>
    </location>
</feature>
<feature type="domain" description="SRCR" evidence="14">
    <location>
        <begin position="2059"/>
        <end position="2159"/>
    </location>
</feature>
<feature type="disulfide bond" evidence="13">
    <location>
        <begin position="605"/>
        <end position="615"/>
    </location>
</feature>
<evidence type="ECO:0000259" key="14">
    <source>
        <dbReference type="PROSITE" id="PS50287"/>
    </source>
</evidence>
<feature type="disulfide bond" evidence="13">
    <location>
        <begin position="1044"/>
        <end position="1054"/>
    </location>
</feature>
<evidence type="ECO:0000256" key="11">
    <source>
        <dbReference type="ARBA" id="ARBA00064153"/>
    </source>
</evidence>
<comment type="function">
    <text evidence="10">Binds to extracellular matrix proteins. Binds to pathogen-associated molecular patterns (PAMPs) present on the cell walls of Gram-positive and Gram-negative bacteria and fungi, behaving as a pattern recognition receptor (PRR). Induces bacterial and fungal aggregation and subsequent inhibition of PAMP-induced cytokine release. Does not possess intrinsic bactericidal activity. May play a role in the innate defense and homeostasis of certain epithelial surfaces.</text>
</comment>
<keyword evidence="6" id="KW-0472">Membrane</keyword>
<evidence type="ECO:0000256" key="6">
    <source>
        <dbReference type="ARBA" id="ARBA00023136"/>
    </source>
</evidence>
<feature type="domain" description="SRCR" evidence="14">
    <location>
        <begin position="1629"/>
        <end position="1729"/>
    </location>
</feature>
<feature type="non-terminal residue" evidence="15">
    <location>
        <position position="2159"/>
    </location>
</feature>
<evidence type="ECO:0000256" key="12">
    <source>
        <dbReference type="ARBA" id="ARBA00069168"/>
    </source>
</evidence>